<comment type="caution">
    <text evidence="3">The sequence shown here is derived from an EMBL/GenBank/DDBJ whole genome shotgun (WGS) entry which is preliminary data.</text>
</comment>
<dbReference type="InterPro" id="IPR054491">
    <property type="entry name" value="MGH1-like_GH"/>
</dbReference>
<dbReference type="GO" id="GO:0004573">
    <property type="term" value="F:Glc3Man9GlcNAc2 oligosaccharide glucosidase activity"/>
    <property type="evidence" value="ECO:0007669"/>
    <property type="project" value="InterPro"/>
</dbReference>
<dbReference type="PANTHER" id="PTHR10412">
    <property type="entry name" value="MANNOSYL-OLIGOSACCHARIDE GLUCOSIDASE"/>
    <property type="match status" value="1"/>
</dbReference>
<dbReference type="Proteomes" id="UP000823405">
    <property type="component" value="Unassembled WGS sequence"/>
</dbReference>
<keyword evidence="4" id="KW-1185">Reference proteome</keyword>
<evidence type="ECO:0000259" key="2">
    <source>
        <dbReference type="Pfam" id="PF22422"/>
    </source>
</evidence>
<evidence type="ECO:0000313" key="4">
    <source>
        <dbReference type="Proteomes" id="UP000823405"/>
    </source>
</evidence>
<dbReference type="SUPFAM" id="SSF48208">
    <property type="entry name" value="Six-hairpin glycosidases"/>
    <property type="match status" value="1"/>
</dbReference>
<gene>
    <name evidence="3" type="ORF">BGZ97_009881</name>
</gene>
<sequence length="848" mass="97762">MKKKMFPAPEDSSAERKRLKDSDAHKKHWMRWGPYLSERQWATVREDYSGDGDAWRFFPHDHARSRAYRWGEDGLAGLSDNHQRFCVSLALWNGKDRILKERLFGLTNHEESTARNRVQPEYELIDTGIFNEDKYFDVFVEYAKDGQDVDDVLIKITAHNRGPQEAPIHLIPQFWFRNTWVWFPEGEVKVPSLQKKGDLVIEADHDSLGKRWVHFEAIAGAGPDLIFTNNETNEQKVFNNANKCPYAKDAFHEYVVNGNQEAINKKDYKGTKAAGVYKFEKVPAGGKVEVRVRLNKKPPGAAASPGVIAAEFERVVKERIKDSDEFYNQLALKGLAPDLRLIQRQALAGMLWSKQFYHFDQRSWRKGDPVGPPPPPERMNLRNKEWKHMYVDDILSMPDKWEYPFFAAWDMAFHTIPLSLIDPTFAKRQLDLLTREWYMHPSGQIPAYEWNFSDVNPPVHAWATLQVYKTEERLYGTADDLFLERVFQKLLLNFTWWVNRKDTEGNNVFEGGFLGLDNIGLFNRSEPLPNGATLRQADGTSWMAFFSLVMLHIALELAKKNVAYEDIASKFLEHFFHISDAMTYQSGSEEKSLWDSHDNFFYDSISWPGGHTQRLKTRSLVGLIPLFSVLALDPEYKHRPARVFKKEDTKESGSFLLALVDQTMLREVLKRLLDENEFLSPFGIRSLSKYHKDHPLSMWMNGQEFRVEYLPGESDSGMFGGNSNWRGPIWLPTTYLLVNSLKRFHYFYGPNFQVECPTGSGIMKNLEEVAWEIEIRLVKLVGQNKQGQRAANGGNDKTDKDKFFKDLVLFYEYFDAESGKGLGASHQTGWTGLLAVLVHQVGTKCSQS</sequence>
<proteinExistence type="predicted"/>
<evidence type="ECO:0000256" key="1">
    <source>
        <dbReference type="SAM" id="MobiDB-lite"/>
    </source>
</evidence>
<dbReference type="AlphaFoldDB" id="A0A9P6UW46"/>
<organism evidence="3 4">
    <name type="scientific">Linnemannia gamsii</name>
    <dbReference type="NCBI Taxonomy" id="64522"/>
    <lineage>
        <taxon>Eukaryota</taxon>
        <taxon>Fungi</taxon>
        <taxon>Fungi incertae sedis</taxon>
        <taxon>Mucoromycota</taxon>
        <taxon>Mortierellomycotina</taxon>
        <taxon>Mortierellomycetes</taxon>
        <taxon>Mortierellales</taxon>
        <taxon>Mortierellaceae</taxon>
        <taxon>Linnemannia</taxon>
    </lineage>
</organism>
<accession>A0A9P6UW46</accession>
<dbReference type="PANTHER" id="PTHR10412:SF10">
    <property type="entry name" value="GLYCOSYL HYDROLASE FAMILY 63 C-TERMINAL DOMAIN-CONTAINING PROTEIN"/>
    <property type="match status" value="1"/>
</dbReference>
<dbReference type="Gene3D" id="1.50.10.10">
    <property type="match status" value="1"/>
</dbReference>
<feature type="region of interest" description="Disordered" evidence="1">
    <location>
        <begin position="1"/>
        <end position="20"/>
    </location>
</feature>
<dbReference type="GO" id="GO:0009311">
    <property type="term" value="P:oligosaccharide metabolic process"/>
    <property type="evidence" value="ECO:0007669"/>
    <property type="project" value="InterPro"/>
</dbReference>
<protein>
    <recommendedName>
        <fullName evidence="2">Mannosylglycerate hydrolase MGH1-like glycoside hydrolase domain-containing protein</fullName>
    </recommendedName>
</protein>
<reference evidence="3" key="1">
    <citation type="journal article" date="2020" name="Fungal Divers.">
        <title>Resolving the Mortierellaceae phylogeny through synthesis of multi-gene phylogenetics and phylogenomics.</title>
        <authorList>
            <person name="Vandepol N."/>
            <person name="Liber J."/>
            <person name="Desiro A."/>
            <person name="Na H."/>
            <person name="Kennedy M."/>
            <person name="Barry K."/>
            <person name="Grigoriev I.V."/>
            <person name="Miller A.N."/>
            <person name="O'Donnell K."/>
            <person name="Stajich J.E."/>
            <person name="Bonito G."/>
        </authorList>
    </citation>
    <scope>NUCLEOTIDE SEQUENCE</scope>
    <source>
        <strain evidence="3">NVP60</strain>
    </source>
</reference>
<dbReference type="OrthoDB" id="14419at2759"/>
<dbReference type="Pfam" id="PF22422">
    <property type="entry name" value="MGH1-like_GH"/>
    <property type="match status" value="2"/>
</dbReference>
<feature type="domain" description="Mannosylglycerate hydrolase MGH1-like glycoside hydrolase" evidence="2">
    <location>
        <begin position="403"/>
        <end position="508"/>
    </location>
</feature>
<dbReference type="InterPro" id="IPR012341">
    <property type="entry name" value="6hp_glycosidase-like_sf"/>
</dbReference>
<name>A0A9P6UW46_9FUNG</name>
<dbReference type="InterPro" id="IPR008928">
    <property type="entry name" value="6-hairpin_glycosidase_sf"/>
</dbReference>
<evidence type="ECO:0000313" key="3">
    <source>
        <dbReference type="EMBL" id="KAG0321873.1"/>
    </source>
</evidence>
<dbReference type="InterPro" id="IPR004888">
    <property type="entry name" value="Glycoside_hydrolase_63"/>
</dbReference>
<dbReference type="EMBL" id="JAAAIN010000049">
    <property type="protein sequence ID" value="KAG0321873.1"/>
    <property type="molecule type" value="Genomic_DNA"/>
</dbReference>
<feature type="domain" description="Mannosylglycerate hydrolase MGH1-like glycoside hydrolase" evidence="2">
    <location>
        <begin position="656"/>
        <end position="828"/>
    </location>
</feature>